<feature type="modified residue" description="4-aspartylphosphate" evidence="2">
    <location>
        <position position="40"/>
    </location>
</feature>
<dbReference type="Proteomes" id="UP000265750">
    <property type="component" value="Unassembled WGS sequence"/>
</dbReference>
<gene>
    <name evidence="4" type="ORF">D3218_16785</name>
</gene>
<dbReference type="InterPro" id="IPR011006">
    <property type="entry name" value="CheY-like_superfamily"/>
</dbReference>
<dbReference type="EMBL" id="QYRN01000009">
    <property type="protein sequence ID" value="RIX98859.1"/>
    <property type="molecule type" value="Genomic_DNA"/>
</dbReference>
<dbReference type="AlphaFoldDB" id="A0A3A1WJL1"/>
<dbReference type="Gene3D" id="3.40.50.2300">
    <property type="match status" value="1"/>
</dbReference>
<evidence type="ECO:0000256" key="1">
    <source>
        <dbReference type="ARBA" id="ARBA00022553"/>
    </source>
</evidence>
<protein>
    <submittedName>
        <fullName evidence="4">Response regulator</fullName>
    </submittedName>
</protein>
<dbReference type="InterPro" id="IPR050595">
    <property type="entry name" value="Bact_response_regulator"/>
</dbReference>
<evidence type="ECO:0000256" key="2">
    <source>
        <dbReference type="PROSITE-ProRule" id="PRU00169"/>
    </source>
</evidence>
<name>A0A3A1WJL1_9HYPH</name>
<dbReference type="SMART" id="SM00448">
    <property type="entry name" value="REC"/>
    <property type="match status" value="1"/>
</dbReference>
<evidence type="ECO:0000313" key="4">
    <source>
        <dbReference type="EMBL" id="RIX98859.1"/>
    </source>
</evidence>
<keyword evidence="1 2" id="KW-0597">Phosphoprotein</keyword>
<keyword evidence="5" id="KW-1185">Reference proteome</keyword>
<dbReference type="SUPFAM" id="SSF52172">
    <property type="entry name" value="CheY-like"/>
    <property type="match status" value="1"/>
</dbReference>
<organism evidence="4 5">
    <name type="scientific">Aureimonas flava</name>
    <dbReference type="NCBI Taxonomy" id="2320271"/>
    <lineage>
        <taxon>Bacteria</taxon>
        <taxon>Pseudomonadati</taxon>
        <taxon>Pseudomonadota</taxon>
        <taxon>Alphaproteobacteria</taxon>
        <taxon>Hyphomicrobiales</taxon>
        <taxon>Aurantimonadaceae</taxon>
        <taxon>Aureimonas</taxon>
    </lineage>
</organism>
<comment type="caution">
    <text evidence="4">The sequence shown here is derived from an EMBL/GenBank/DDBJ whole genome shotgun (WGS) entry which is preliminary data.</text>
</comment>
<feature type="domain" description="Response regulatory" evidence="3">
    <location>
        <begin position="1"/>
        <end position="107"/>
    </location>
</feature>
<dbReference type="PROSITE" id="PS50110">
    <property type="entry name" value="RESPONSE_REGULATORY"/>
    <property type="match status" value="1"/>
</dbReference>
<dbReference type="GO" id="GO:0000160">
    <property type="term" value="P:phosphorelay signal transduction system"/>
    <property type="evidence" value="ECO:0007669"/>
    <property type="project" value="InterPro"/>
</dbReference>
<dbReference type="OrthoDB" id="9786548at2"/>
<evidence type="ECO:0000313" key="5">
    <source>
        <dbReference type="Proteomes" id="UP000265750"/>
    </source>
</evidence>
<evidence type="ECO:0000259" key="3">
    <source>
        <dbReference type="PROSITE" id="PS50110"/>
    </source>
</evidence>
<accession>A0A3A1WJL1</accession>
<sequence>MRDMLRAALAGAGFDVVQAEDGVHGLEVLAGCDPDVIVTDVNMPRMDGLTFIEQLRADADKRAIPVLVLTTENDAQKKARAKAAGATGWIVKPFDPKKLVDAINRVAP</sequence>
<proteinExistence type="predicted"/>
<dbReference type="InterPro" id="IPR001789">
    <property type="entry name" value="Sig_transdc_resp-reg_receiver"/>
</dbReference>
<dbReference type="PANTHER" id="PTHR44591:SF25">
    <property type="entry name" value="CHEMOTAXIS TWO-COMPONENT RESPONSE REGULATOR"/>
    <property type="match status" value="1"/>
</dbReference>
<dbReference type="PANTHER" id="PTHR44591">
    <property type="entry name" value="STRESS RESPONSE REGULATOR PROTEIN 1"/>
    <property type="match status" value="1"/>
</dbReference>
<dbReference type="Pfam" id="PF00072">
    <property type="entry name" value="Response_reg"/>
    <property type="match status" value="1"/>
</dbReference>
<reference evidence="5" key="1">
    <citation type="submission" date="2018-09" db="EMBL/GenBank/DDBJ databases">
        <authorList>
            <person name="Tuo L."/>
        </authorList>
    </citation>
    <scope>NUCLEOTIDE SEQUENCE [LARGE SCALE GENOMIC DNA]</scope>
    <source>
        <strain evidence="5">M2BS4Y-1</strain>
    </source>
</reference>